<gene>
    <name evidence="2" type="ORF">BpHYR1_017580</name>
</gene>
<keyword evidence="1" id="KW-0472">Membrane</keyword>
<feature type="transmembrane region" description="Helical" evidence="1">
    <location>
        <begin position="78"/>
        <end position="96"/>
    </location>
</feature>
<dbReference type="EMBL" id="REGN01006249">
    <property type="protein sequence ID" value="RNA10270.1"/>
    <property type="molecule type" value="Genomic_DNA"/>
</dbReference>
<dbReference type="Proteomes" id="UP000276133">
    <property type="component" value="Unassembled WGS sequence"/>
</dbReference>
<reference evidence="2 3" key="1">
    <citation type="journal article" date="2018" name="Sci. Rep.">
        <title>Genomic signatures of local adaptation to the degree of environmental predictability in rotifers.</title>
        <authorList>
            <person name="Franch-Gras L."/>
            <person name="Hahn C."/>
            <person name="Garcia-Roger E.M."/>
            <person name="Carmona M.J."/>
            <person name="Serra M."/>
            <person name="Gomez A."/>
        </authorList>
    </citation>
    <scope>NUCLEOTIDE SEQUENCE [LARGE SCALE GENOMIC DNA]</scope>
    <source>
        <strain evidence="2">HYR1</strain>
    </source>
</reference>
<sequence>MIQSTKTKKKFQKLLVGLKISNQINTARVIKKSILNELTIKIRLLRSGLKQRDFLIFSEQCSIYMTCLKKGTILNRHFLIFNSFFSIIVLCTRKIFLNNFQYQNFS</sequence>
<name>A0A3M7QFX5_BRAPC</name>
<evidence type="ECO:0000313" key="2">
    <source>
        <dbReference type="EMBL" id="RNA10270.1"/>
    </source>
</evidence>
<proteinExistence type="predicted"/>
<organism evidence="2 3">
    <name type="scientific">Brachionus plicatilis</name>
    <name type="common">Marine rotifer</name>
    <name type="synonym">Brachionus muelleri</name>
    <dbReference type="NCBI Taxonomy" id="10195"/>
    <lineage>
        <taxon>Eukaryota</taxon>
        <taxon>Metazoa</taxon>
        <taxon>Spiralia</taxon>
        <taxon>Gnathifera</taxon>
        <taxon>Rotifera</taxon>
        <taxon>Eurotatoria</taxon>
        <taxon>Monogononta</taxon>
        <taxon>Pseudotrocha</taxon>
        <taxon>Ploima</taxon>
        <taxon>Brachionidae</taxon>
        <taxon>Brachionus</taxon>
    </lineage>
</organism>
<keyword evidence="1" id="KW-1133">Transmembrane helix</keyword>
<evidence type="ECO:0000256" key="1">
    <source>
        <dbReference type="SAM" id="Phobius"/>
    </source>
</evidence>
<evidence type="ECO:0008006" key="4">
    <source>
        <dbReference type="Google" id="ProtNLM"/>
    </source>
</evidence>
<evidence type="ECO:0000313" key="3">
    <source>
        <dbReference type="Proteomes" id="UP000276133"/>
    </source>
</evidence>
<accession>A0A3M7QFX5</accession>
<keyword evidence="3" id="KW-1185">Reference proteome</keyword>
<comment type="caution">
    <text evidence="2">The sequence shown here is derived from an EMBL/GenBank/DDBJ whole genome shotgun (WGS) entry which is preliminary data.</text>
</comment>
<keyword evidence="1" id="KW-0812">Transmembrane</keyword>
<protein>
    <recommendedName>
        <fullName evidence="4">Transmembrane protein</fullName>
    </recommendedName>
</protein>
<dbReference type="AlphaFoldDB" id="A0A3M7QFX5"/>